<dbReference type="GO" id="GO:1901673">
    <property type="term" value="P:regulation of mitotic spindle assembly"/>
    <property type="evidence" value="ECO:0007669"/>
    <property type="project" value="TreeGrafter"/>
</dbReference>
<feature type="region of interest" description="Disordered" evidence="7">
    <location>
        <begin position="1423"/>
        <end position="1454"/>
    </location>
</feature>
<evidence type="ECO:0000256" key="5">
    <source>
        <dbReference type="ARBA" id="ARBA00023242"/>
    </source>
</evidence>
<evidence type="ECO:0000256" key="2">
    <source>
        <dbReference type="ARBA" id="ARBA00005274"/>
    </source>
</evidence>
<reference evidence="11" key="1">
    <citation type="submission" date="2015-10" db="EMBL/GenBank/DDBJ databases">
        <title>EvidentialGene: Evidence-directed Construction of Complete mRNA Transcriptomes without Genomes.</title>
        <authorList>
            <person name="Gilbert D.G."/>
        </authorList>
    </citation>
    <scope>NUCLEOTIDE SEQUENCE</scope>
</reference>
<feature type="compositionally biased region" description="Basic and acidic residues" evidence="7">
    <location>
        <begin position="1800"/>
        <end position="1812"/>
    </location>
</feature>
<evidence type="ECO:0000259" key="9">
    <source>
        <dbReference type="Pfam" id="PF25481"/>
    </source>
</evidence>
<evidence type="ECO:0000313" key="11">
    <source>
        <dbReference type="EMBL" id="JAN64787.1"/>
    </source>
</evidence>
<dbReference type="OrthoDB" id="343070at2759"/>
<feature type="region of interest" description="Disordered" evidence="7">
    <location>
        <begin position="1765"/>
        <end position="1853"/>
    </location>
</feature>
<dbReference type="InterPro" id="IPR057577">
    <property type="entry name" value="Nucleoprot-TPR/MLP1_dom"/>
</dbReference>
<dbReference type="PANTHER" id="PTHR18898:SF2">
    <property type="entry name" value="NUCLEOPROTEIN TPR"/>
    <property type="match status" value="1"/>
</dbReference>
<feature type="compositionally biased region" description="Low complexity" evidence="7">
    <location>
        <begin position="2183"/>
        <end position="2207"/>
    </location>
</feature>
<dbReference type="Pfam" id="PF25481">
    <property type="entry name" value="Nucleoprot-TPR"/>
    <property type="match status" value="1"/>
</dbReference>
<feature type="compositionally biased region" description="Low complexity" evidence="7">
    <location>
        <begin position="1770"/>
        <end position="1779"/>
    </location>
</feature>
<dbReference type="GO" id="GO:0005643">
    <property type="term" value="C:nuclear pore"/>
    <property type="evidence" value="ECO:0007669"/>
    <property type="project" value="UniProtKB-ARBA"/>
</dbReference>
<keyword evidence="4 6" id="KW-0175">Coiled coil</keyword>
<dbReference type="InterPro" id="IPR012929">
    <property type="entry name" value="Nucleoprot-TPR/MLP1-2_dom"/>
</dbReference>
<accession>A0A0P5PXL0</accession>
<feature type="coiled-coil region" evidence="6">
    <location>
        <begin position="829"/>
        <end position="902"/>
    </location>
</feature>
<feature type="coiled-coil region" evidence="6">
    <location>
        <begin position="1517"/>
        <end position="1656"/>
    </location>
</feature>
<feature type="compositionally biased region" description="Polar residues" evidence="7">
    <location>
        <begin position="1703"/>
        <end position="1733"/>
    </location>
</feature>
<feature type="compositionally biased region" description="Basic and acidic residues" evidence="7">
    <location>
        <begin position="1820"/>
        <end position="1829"/>
    </location>
</feature>
<dbReference type="Pfam" id="PF25785">
    <property type="entry name" value="TPR"/>
    <property type="match status" value="1"/>
</dbReference>
<feature type="coiled-coil region" evidence="6">
    <location>
        <begin position="546"/>
        <end position="613"/>
    </location>
</feature>
<feature type="region of interest" description="Disordered" evidence="7">
    <location>
        <begin position="2053"/>
        <end position="2260"/>
    </location>
</feature>
<comment type="similarity">
    <text evidence="2">Belongs to the TPR family.</text>
</comment>
<name>A0A0P5PXL0_9CRUS</name>
<dbReference type="InterPro" id="IPR057974">
    <property type="entry name" value="NUA/TPR/MLP1-2-like_dom"/>
</dbReference>
<feature type="compositionally biased region" description="Acidic residues" evidence="7">
    <location>
        <begin position="2120"/>
        <end position="2150"/>
    </location>
</feature>
<feature type="domain" description="Nucleoprotein TPR/MPL1" evidence="9">
    <location>
        <begin position="173"/>
        <end position="249"/>
    </location>
</feature>
<feature type="compositionally biased region" description="Polar residues" evidence="7">
    <location>
        <begin position="1971"/>
        <end position="1985"/>
    </location>
</feature>
<evidence type="ECO:0000259" key="10">
    <source>
        <dbReference type="Pfam" id="PF25785"/>
    </source>
</evidence>
<feature type="region of interest" description="Disordered" evidence="7">
    <location>
        <begin position="1971"/>
        <end position="1998"/>
    </location>
</feature>
<dbReference type="Pfam" id="PF07926">
    <property type="entry name" value="TPR_MLP1_2"/>
    <property type="match status" value="1"/>
</dbReference>
<dbReference type="GO" id="GO:0006606">
    <property type="term" value="P:protein import into nucleus"/>
    <property type="evidence" value="ECO:0007669"/>
    <property type="project" value="InterPro"/>
</dbReference>
<dbReference type="EMBL" id="GDIQ01093967">
    <property type="protein sequence ID" value="JAL57759.1"/>
    <property type="molecule type" value="Transcribed_RNA"/>
</dbReference>
<feature type="coiled-coil region" evidence="6">
    <location>
        <begin position="242"/>
        <end position="361"/>
    </location>
</feature>
<feature type="coiled-coil region" evidence="6">
    <location>
        <begin position="31"/>
        <end position="167"/>
    </location>
</feature>
<evidence type="ECO:0000256" key="3">
    <source>
        <dbReference type="ARBA" id="ARBA00019789"/>
    </source>
</evidence>
<feature type="coiled-coil region" evidence="6">
    <location>
        <begin position="748"/>
        <end position="799"/>
    </location>
</feature>
<feature type="domain" description="Nucleoprotein TPR/MLP1-2" evidence="8">
    <location>
        <begin position="1042"/>
        <end position="1163"/>
    </location>
</feature>
<feature type="region of interest" description="Disordered" evidence="7">
    <location>
        <begin position="1669"/>
        <end position="1739"/>
    </location>
</feature>
<feature type="compositionally biased region" description="Polar residues" evidence="7">
    <location>
        <begin position="2234"/>
        <end position="2258"/>
    </location>
</feature>
<feature type="region of interest" description="Disordered" evidence="7">
    <location>
        <begin position="2291"/>
        <end position="2316"/>
    </location>
</feature>
<evidence type="ECO:0000256" key="4">
    <source>
        <dbReference type="ARBA" id="ARBA00023054"/>
    </source>
</evidence>
<comment type="subcellular location">
    <subcellularLocation>
        <location evidence="1">Nucleus</location>
    </subcellularLocation>
</comment>
<feature type="compositionally biased region" description="Low complexity" evidence="7">
    <location>
        <begin position="1485"/>
        <end position="1511"/>
    </location>
</feature>
<feature type="compositionally biased region" description="Basic residues" evidence="7">
    <location>
        <begin position="2302"/>
        <end position="2316"/>
    </location>
</feature>
<feature type="coiled-coil region" evidence="6">
    <location>
        <begin position="427"/>
        <end position="499"/>
    </location>
</feature>
<feature type="coiled-coil region" evidence="6">
    <location>
        <begin position="1226"/>
        <end position="1260"/>
    </location>
</feature>
<dbReference type="GO" id="GO:0017056">
    <property type="term" value="F:structural constituent of nuclear pore"/>
    <property type="evidence" value="ECO:0007669"/>
    <property type="project" value="TreeGrafter"/>
</dbReference>
<protein>
    <recommendedName>
        <fullName evidence="3">Nucleoprotein TPR</fullName>
    </recommendedName>
</protein>
<evidence type="ECO:0000256" key="6">
    <source>
        <dbReference type="SAM" id="Coils"/>
    </source>
</evidence>
<feature type="domain" description="NUA/TPR/MLP1-2-like" evidence="10">
    <location>
        <begin position="473"/>
        <end position="572"/>
    </location>
</feature>
<dbReference type="GO" id="GO:0034399">
    <property type="term" value="C:nuclear periphery"/>
    <property type="evidence" value="ECO:0007669"/>
    <property type="project" value="UniProtKB-ARBA"/>
</dbReference>
<feature type="region of interest" description="Disordered" evidence="7">
    <location>
        <begin position="1480"/>
        <end position="1511"/>
    </location>
</feature>
<dbReference type="GO" id="GO:0006406">
    <property type="term" value="P:mRNA export from nucleus"/>
    <property type="evidence" value="ECO:0007669"/>
    <property type="project" value="TreeGrafter"/>
</dbReference>
<feature type="region of interest" description="Disordered" evidence="7">
    <location>
        <begin position="1867"/>
        <end position="1909"/>
    </location>
</feature>
<keyword evidence="5" id="KW-0539">Nucleus</keyword>
<evidence type="ECO:0000256" key="7">
    <source>
        <dbReference type="SAM" id="MobiDB-lite"/>
    </source>
</evidence>
<sequence>MATVSLLSVVLSDDEFKNLNDTIKFKLEEVLKKHENDFSQLNIKLAKLQTQSEQQCFELDSQLQQLQDQGKKEEILIQELTDAKAKVDADLISSQEQLKLVSSKLALLEASHQEWSKEKESLLEEKENLNSLLSRRNDDLDRLTGELKSLTDQLVHANKEKSEALIKTEELNSQQLALEYKEKRLNQERELIVRQQRLLQDELESRTKEVMMIRREKTSKVLELQSDVSEKIEELRIAQKSIGELTATIEGHERHIKELNDKVKELGETEMKMSENHRNELRSQMRLCELYKASSEDAQAKADELTKTTEELQRLLRDASARFGNLETESKAQIDHLKDQLEKSSESNIELKKELECANNLLDPSKSRLMTAENIEAMSPSAAAASRLLKSGMTLTQIYSQYVSVSEQMLFKEEENKKLNSYIDQILQELEDRAPTIARQREDHEKSIEMVANLTRQLDLAVQEAETEKENALEARRMLGQAQRNSQRFEKQVADLSKQVCLLIRETEELRGNRLREEPVDDDQVSSSEGSAAAVISRHLVTFRDVEELQQKNQMLLTALREVTEKQDAAEQGEIDTKTAKIQQALENALSEVDHLRDTRRRHEELMESVIQQRDMYRILLQEAGLGDSRSPAKFRNVVTSTPAPIRQESTRSGDIEVQLNESKLRLEEQEMKLQNVIKEKKERETALGSQIQALQDQLAELRDQNVRLSTHKEYADAKEKLLQGNFDSCKKQLNALEDKNKIYACTVAKHEQSIAILRDEAMNAQQRLARAEVNISMLQEEKQLLKDAEQSLLVERNALLSERRSQSLLHANLESIKLNLERGESETHMRLQNTVKSLEEQIELLRKKLDLEEQRYRETVKSFEDKILADQVLLKAAEGRAANAEAQLVVARERLTAAESRAGLTSPTRKGQVTRLLSTAPTSGDVATDSDLVGDLRAQLAEARMETSKYQEQLELVRQQSEQYRSIADSMEEQLNKSNIAGLAFKQETEQHLAKLNEERSELARNLQETLDKLKTLEEGAAQLGRATAHQSEEVSNRIIQLEANLASLTDQVRLAEESEAKARQEALDQVKHAKEAQEKYERELMQHAADVEQLNAIREQVEQSRSQLSLLQQTSARLEAELASGRTSWQAQKEMLEKEASEKARRCSDLDKQVDVMQQQIVTLSSRMAAATRCQEIAVRTQSGDDANTSLNTSTSEEDLRSTDQLLELVRFLRREKEIAISRSEVQEAETQRLKTQLEQAERNLSEAQANLHQERERSATSALTSEKHTEMLRRLETLNALTDSNRLLRDERGGLVSRVEELTVKVSALEAELEPLRANNNESASRLEELSAENATLRKQVVAWRTRTNALQERAGRATADEIKKLQSDKELAQKQLEQIQKQVEQMKEAQAKTANQLTETQRVNTQLVTAQQKLQEEARLAKEESQKAQSEMTTALAKRDEETAKAADQANQLRRIARKYKTQYEELKVTHDKLVSDKEASASTTAESATAAPVQEEATSAATTEAATAAATAAGQATRIQELEEQIVQMTTELEQIKQENQAMRLKDEKATNVLKTTRQKLASLPNLIKEKETLVAQLEEARGKIESLEQSSEELNVRSAALRSQLEGRLSRLERENSELLASKQALETELESLKQRIPVLQRQVEAYQKQLVLVQQRQQKQQVQQTTQQVPNKPPTTEKTVSENPPTANIKPMASGTAVTPQRPPVSSSPGQVTSGQSQVHRTTPTASIRPMAMTTRTLAVQPTSVAVSPMAPPPIAIAPPTPVVQSTPTVSQEEPVAGPSFIPGGDEGPASSGEDRSKKRARATEESPSNDDTSVKRTRLSEQTEEEVEVIDLQDEPAEESAEDYATRAGEMELVIEYEEQPQEDHEVEEEEVEEGLIESEEEEMVETVDPEEEEQEEECDEIVVEEQREDVEEQTQPEQDSEAVLTIVEEETVSVTVQEPVEEAVVQQQVPAEDVESEAFVPVNTNEAASSDVSQATIRPPPREDRLPSFGRNTLAFEDVGDDGIVPSTPVLLRPRTNDGFAEAVSSPQVNTRFVFGTVPELSISAGTSHINAPSHLESQGMEDTRMDLSQLEENSGRSVPSTPLQASPHDELPALNQGEDTSVVPSGNAEEQGDFEGGPDLESDAAAEIDLLGEDDQDTAENEQSTSQVGQDPVPLTTTEDDSLSEAPEVSTIQSAEGSSQSTTTQASPSPSVSSPSARGVMTRRPSMAGFPRGRGMSREDSRLSAAQNTNRPVPITWTPNPAQPTYTPNPARVFRRVPTVVTSPAPSAPAVITEPSVVATASPVPPLMRGRGATRGRTRSRAPRRM</sequence>
<feature type="compositionally biased region" description="Polar residues" evidence="7">
    <location>
        <begin position="2080"/>
        <end position="2094"/>
    </location>
</feature>
<feature type="coiled-coil region" evidence="6">
    <location>
        <begin position="660"/>
        <end position="712"/>
    </location>
</feature>
<dbReference type="PANTHER" id="PTHR18898">
    <property type="entry name" value="NUCLEOPROTEIN TPR-RELATED"/>
    <property type="match status" value="1"/>
</dbReference>
<feature type="coiled-coil region" evidence="6">
    <location>
        <begin position="934"/>
        <end position="1155"/>
    </location>
</feature>
<feature type="compositionally biased region" description="Polar residues" evidence="7">
    <location>
        <begin position="1681"/>
        <end position="1693"/>
    </location>
</feature>
<evidence type="ECO:0000259" key="8">
    <source>
        <dbReference type="Pfam" id="PF07926"/>
    </source>
</evidence>
<proteinExistence type="inferred from homology"/>
<dbReference type="EMBL" id="GDIQ01029950">
    <property type="protein sequence ID" value="JAN64787.1"/>
    <property type="molecule type" value="Transcribed_RNA"/>
</dbReference>
<evidence type="ECO:0000256" key="1">
    <source>
        <dbReference type="ARBA" id="ARBA00004123"/>
    </source>
</evidence>
<feature type="compositionally biased region" description="Acidic residues" evidence="7">
    <location>
        <begin position="1830"/>
        <end position="1850"/>
    </location>
</feature>
<organism evidence="11">
    <name type="scientific">Daphnia magna</name>
    <dbReference type="NCBI Taxonomy" id="35525"/>
    <lineage>
        <taxon>Eukaryota</taxon>
        <taxon>Metazoa</taxon>
        <taxon>Ecdysozoa</taxon>
        <taxon>Arthropoda</taxon>
        <taxon>Crustacea</taxon>
        <taxon>Branchiopoda</taxon>
        <taxon>Diplostraca</taxon>
        <taxon>Cladocera</taxon>
        <taxon>Anomopoda</taxon>
        <taxon>Daphniidae</taxon>
        <taxon>Daphnia</taxon>
    </lineage>
</organism>